<feature type="region of interest" description="Disordered" evidence="7">
    <location>
        <begin position="1"/>
        <end position="25"/>
    </location>
</feature>
<name>A0A1Y2DA50_9PEZI</name>
<dbReference type="Gene3D" id="4.10.240.10">
    <property type="entry name" value="Zn(2)-C6 fungal-type DNA-binding domain"/>
    <property type="match status" value="1"/>
</dbReference>
<keyword evidence="2" id="KW-0862">Zinc</keyword>
<organism evidence="9 10">
    <name type="scientific">Pseudomassariella vexata</name>
    <dbReference type="NCBI Taxonomy" id="1141098"/>
    <lineage>
        <taxon>Eukaryota</taxon>
        <taxon>Fungi</taxon>
        <taxon>Dikarya</taxon>
        <taxon>Ascomycota</taxon>
        <taxon>Pezizomycotina</taxon>
        <taxon>Sordariomycetes</taxon>
        <taxon>Xylariomycetidae</taxon>
        <taxon>Amphisphaeriales</taxon>
        <taxon>Pseudomassariaceae</taxon>
        <taxon>Pseudomassariella</taxon>
    </lineage>
</organism>
<sequence length="795" mass="90284">MAEAGSTHSDDESHDGSHAPARKRQRVRLSCLECRRRKLSCSRELPCDRCIKSGTPERCNYESRPGSTSESIGERTSHIFPASVHPSQTDIRRTAVALSRELPRRDIDTARDHERIRKLELEVAHLRGALAKQTSLDGSTVIGASPSTLRDAAKETPPEPLDVQGPPFLQPGRGDGLEFKFIRGNNFKTRYFGPHNAWSSFRELTGLTPFMKDTAEEWLRPLNIAKKDRKKRKHDREMQFLEPDPELEALLPSKVETDALVAVYLDQFEQLHRIIHIPTFKKQYEKFWDLSQPRCAAITAFILAMIAVSSCLDMQASSKFVGLKSRSYQTAEKWIKASDAWLERQSQKHRRLLHYQLTCMLYLAKRVNVVKKKRYWTSAGAMIRDAIIVGLHQDPEAVSSSITPYNREMRRRLWATMIEFDVQASFDQGVPTLLSQIYNETKTPRNIDDDGFDEDSEDLPPSKPSTEYTFSSYQHIARRSLQLRLELNQLLTGPVVNLDWEQVTHYADMITQEIDALPAWDLGSEKGSHKPLMALTLLHVQLKQYLLSLHQPYLKLRQYNSKYQIAEFIYFNAARDMVLMHDKLFQMGIRALYFLREDTMNAAINLCNVSLHQPRGSTSLIGSYAGDTLKMIEKCIAIKEDRILRCGNNDPWGYSSMCAAFGLLETHLGVKNSEAARASAAERFIGLHYKLLAYQIPPYPSTEPQPEANTPQVGVAQDPINRPKSVTPFPLDANTAMQLGNTPFQREGLPLSMPWLLPSTDPSQMMTPNPDMNLEGLGMDLNELWGGGWDGGEFY</sequence>
<evidence type="ECO:0000256" key="3">
    <source>
        <dbReference type="ARBA" id="ARBA00023015"/>
    </source>
</evidence>
<proteinExistence type="predicted"/>
<keyword evidence="1" id="KW-0479">Metal-binding</keyword>
<dbReference type="InterPro" id="IPR036864">
    <property type="entry name" value="Zn2-C6_fun-type_DNA-bd_sf"/>
</dbReference>
<dbReference type="GO" id="GO:0005634">
    <property type="term" value="C:nucleus"/>
    <property type="evidence" value="ECO:0007669"/>
    <property type="project" value="TreeGrafter"/>
</dbReference>
<dbReference type="OrthoDB" id="4236860at2759"/>
<dbReference type="PANTHER" id="PTHR31944">
    <property type="entry name" value="HEME-RESPONSIVE ZINC FINGER TRANSCRIPTION FACTOR HAP1"/>
    <property type="match status" value="1"/>
</dbReference>
<dbReference type="AlphaFoldDB" id="A0A1Y2DA50"/>
<evidence type="ECO:0000256" key="7">
    <source>
        <dbReference type="SAM" id="MobiDB-lite"/>
    </source>
</evidence>
<evidence type="ECO:0000256" key="5">
    <source>
        <dbReference type="ARBA" id="ARBA00023163"/>
    </source>
</evidence>
<dbReference type="InterPro" id="IPR051430">
    <property type="entry name" value="Fungal_TF_Env_Response"/>
</dbReference>
<dbReference type="CDD" id="cd12148">
    <property type="entry name" value="fungal_TF_MHR"/>
    <property type="match status" value="1"/>
</dbReference>
<dbReference type="GO" id="GO:0001228">
    <property type="term" value="F:DNA-binding transcription activator activity, RNA polymerase II-specific"/>
    <property type="evidence" value="ECO:0007669"/>
    <property type="project" value="TreeGrafter"/>
</dbReference>
<keyword evidence="10" id="KW-1185">Reference proteome</keyword>
<dbReference type="STRING" id="1141098.A0A1Y2DA50"/>
<dbReference type="SMART" id="SM00066">
    <property type="entry name" value="GAL4"/>
    <property type="match status" value="1"/>
</dbReference>
<dbReference type="GO" id="GO:0006351">
    <property type="term" value="P:DNA-templated transcription"/>
    <property type="evidence" value="ECO:0007669"/>
    <property type="project" value="InterPro"/>
</dbReference>
<dbReference type="CDD" id="cd00067">
    <property type="entry name" value="GAL4"/>
    <property type="match status" value="1"/>
</dbReference>
<feature type="region of interest" description="Disordered" evidence="7">
    <location>
        <begin position="444"/>
        <end position="464"/>
    </location>
</feature>
<dbReference type="PANTHER" id="PTHR31944:SF130">
    <property type="entry name" value="ZN(II)2CYS6 TRANSCRIPTION FACTO (EUROFUNG)"/>
    <property type="match status" value="1"/>
</dbReference>
<accession>A0A1Y2DA50</accession>
<evidence type="ECO:0000256" key="6">
    <source>
        <dbReference type="ARBA" id="ARBA00023242"/>
    </source>
</evidence>
<feature type="compositionally biased region" description="Basic and acidic residues" evidence="7">
    <location>
        <begin position="8"/>
        <end position="17"/>
    </location>
</feature>
<feature type="domain" description="Zn(2)-C6 fungal-type" evidence="8">
    <location>
        <begin position="30"/>
        <end position="61"/>
    </location>
</feature>
<dbReference type="EMBL" id="MCFJ01000024">
    <property type="protein sequence ID" value="ORY56142.1"/>
    <property type="molecule type" value="Genomic_DNA"/>
</dbReference>
<feature type="compositionally biased region" description="Acidic residues" evidence="7">
    <location>
        <begin position="449"/>
        <end position="458"/>
    </location>
</feature>
<dbReference type="Proteomes" id="UP000193689">
    <property type="component" value="Unassembled WGS sequence"/>
</dbReference>
<keyword evidence="3" id="KW-0805">Transcription regulation</keyword>
<dbReference type="GO" id="GO:0008270">
    <property type="term" value="F:zinc ion binding"/>
    <property type="evidence" value="ECO:0007669"/>
    <property type="project" value="InterPro"/>
</dbReference>
<evidence type="ECO:0000256" key="1">
    <source>
        <dbReference type="ARBA" id="ARBA00022723"/>
    </source>
</evidence>
<dbReference type="PROSITE" id="PS50048">
    <property type="entry name" value="ZN2_CY6_FUNGAL_2"/>
    <property type="match status" value="1"/>
</dbReference>
<dbReference type="InParanoid" id="A0A1Y2DA50"/>
<evidence type="ECO:0000259" key="8">
    <source>
        <dbReference type="PROSITE" id="PS50048"/>
    </source>
</evidence>
<protein>
    <recommendedName>
        <fullName evidence="8">Zn(2)-C6 fungal-type domain-containing protein</fullName>
    </recommendedName>
</protein>
<dbReference type="Pfam" id="PF00172">
    <property type="entry name" value="Zn_clus"/>
    <property type="match status" value="1"/>
</dbReference>
<reference evidence="9 10" key="1">
    <citation type="submission" date="2016-07" db="EMBL/GenBank/DDBJ databases">
        <title>Pervasive Adenine N6-methylation of Active Genes in Fungi.</title>
        <authorList>
            <consortium name="DOE Joint Genome Institute"/>
            <person name="Mondo S.J."/>
            <person name="Dannebaum R.O."/>
            <person name="Kuo R.C."/>
            <person name="Labutti K."/>
            <person name="Haridas S."/>
            <person name="Kuo A."/>
            <person name="Salamov A."/>
            <person name="Ahrendt S.R."/>
            <person name="Lipzen A."/>
            <person name="Sullivan W."/>
            <person name="Andreopoulos W.B."/>
            <person name="Clum A."/>
            <person name="Lindquist E."/>
            <person name="Daum C."/>
            <person name="Ramamoorthy G.K."/>
            <person name="Gryganskyi A."/>
            <person name="Culley D."/>
            <person name="Magnuson J.K."/>
            <person name="James T.Y."/>
            <person name="O'Malley M.A."/>
            <person name="Stajich J.E."/>
            <person name="Spatafora J.W."/>
            <person name="Visel A."/>
            <person name="Grigoriev I.V."/>
        </authorList>
    </citation>
    <scope>NUCLEOTIDE SEQUENCE [LARGE SCALE GENOMIC DNA]</scope>
    <source>
        <strain evidence="9 10">CBS 129021</strain>
    </source>
</reference>
<dbReference type="GO" id="GO:0000978">
    <property type="term" value="F:RNA polymerase II cis-regulatory region sequence-specific DNA binding"/>
    <property type="evidence" value="ECO:0007669"/>
    <property type="project" value="TreeGrafter"/>
</dbReference>
<dbReference type="InterPro" id="IPR001138">
    <property type="entry name" value="Zn2Cys6_DnaBD"/>
</dbReference>
<comment type="caution">
    <text evidence="9">The sequence shown here is derived from an EMBL/GenBank/DDBJ whole genome shotgun (WGS) entry which is preliminary data.</text>
</comment>
<dbReference type="RefSeq" id="XP_040709988.1">
    <property type="nucleotide sequence ID" value="XM_040857006.1"/>
</dbReference>
<dbReference type="InterPro" id="IPR007219">
    <property type="entry name" value="XnlR_reg_dom"/>
</dbReference>
<dbReference type="GeneID" id="63773218"/>
<keyword evidence="6" id="KW-0539">Nucleus</keyword>
<dbReference type="SUPFAM" id="SSF57701">
    <property type="entry name" value="Zn2/Cys6 DNA-binding domain"/>
    <property type="match status" value="1"/>
</dbReference>
<dbReference type="PROSITE" id="PS00463">
    <property type="entry name" value="ZN2_CY6_FUNGAL_1"/>
    <property type="match status" value="1"/>
</dbReference>
<evidence type="ECO:0000256" key="4">
    <source>
        <dbReference type="ARBA" id="ARBA00023125"/>
    </source>
</evidence>
<evidence type="ECO:0000313" key="10">
    <source>
        <dbReference type="Proteomes" id="UP000193689"/>
    </source>
</evidence>
<gene>
    <name evidence="9" type="ORF">BCR38DRAFT_356187</name>
</gene>
<dbReference type="SMART" id="SM00906">
    <property type="entry name" value="Fungal_trans"/>
    <property type="match status" value="1"/>
</dbReference>
<evidence type="ECO:0000256" key="2">
    <source>
        <dbReference type="ARBA" id="ARBA00022833"/>
    </source>
</evidence>
<keyword evidence="4" id="KW-0238">DNA-binding</keyword>
<evidence type="ECO:0000313" key="9">
    <source>
        <dbReference type="EMBL" id="ORY56142.1"/>
    </source>
</evidence>
<keyword evidence="5" id="KW-0804">Transcription</keyword>
<dbReference type="Pfam" id="PF04082">
    <property type="entry name" value="Fungal_trans"/>
    <property type="match status" value="1"/>
</dbReference>